<evidence type="ECO:0000313" key="2">
    <source>
        <dbReference type="EMBL" id="MBA8949082.1"/>
    </source>
</evidence>
<evidence type="ECO:0000256" key="1">
    <source>
        <dbReference type="SAM" id="MobiDB-lite"/>
    </source>
</evidence>
<dbReference type="Proteomes" id="UP000572680">
    <property type="component" value="Unassembled WGS sequence"/>
</dbReference>
<protein>
    <submittedName>
        <fullName evidence="2">Uncharacterized protein</fullName>
    </submittedName>
</protein>
<gene>
    <name evidence="2" type="ORF">HNR61_000680</name>
</gene>
<sequence length="40" mass="4574">MNYMWALSRALWRALRDGRREPPPPGEGNGGSGRRPPVRR</sequence>
<keyword evidence="3" id="KW-1185">Reference proteome</keyword>
<reference evidence="2 3" key="1">
    <citation type="submission" date="2020-08" db="EMBL/GenBank/DDBJ databases">
        <title>Genomic Encyclopedia of Type Strains, Phase IV (KMG-IV): sequencing the most valuable type-strain genomes for metagenomic binning, comparative biology and taxonomic classification.</title>
        <authorList>
            <person name="Goeker M."/>
        </authorList>
    </citation>
    <scope>NUCLEOTIDE SEQUENCE [LARGE SCALE GENOMIC DNA]</scope>
    <source>
        <strain evidence="2 3">DSM 44197</strain>
    </source>
</reference>
<dbReference type="EMBL" id="JACJIA010000001">
    <property type="protein sequence ID" value="MBA8949082.1"/>
    <property type="molecule type" value="Genomic_DNA"/>
</dbReference>
<accession>A0A7W3LJB1</accession>
<comment type="caution">
    <text evidence="2">The sequence shown here is derived from an EMBL/GenBank/DDBJ whole genome shotgun (WGS) entry which is preliminary data.</text>
</comment>
<proteinExistence type="predicted"/>
<feature type="region of interest" description="Disordered" evidence="1">
    <location>
        <begin position="16"/>
        <end position="40"/>
    </location>
</feature>
<evidence type="ECO:0000313" key="3">
    <source>
        <dbReference type="Proteomes" id="UP000572680"/>
    </source>
</evidence>
<name>A0A7W3LJB1_ACTNM</name>
<dbReference type="AlphaFoldDB" id="A0A7W3LJB1"/>
<dbReference type="RefSeq" id="WP_281400291.1">
    <property type="nucleotide sequence ID" value="NZ_BAAALP010000008.1"/>
</dbReference>
<organism evidence="2 3">
    <name type="scientific">Actinomadura namibiensis</name>
    <dbReference type="NCBI Taxonomy" id="182080"/>
    <lineage>
        <taxon>Bacteria</taxon>
        <taxon>Bacillati</taxon>
        <taxon>Actinomycetota</taxon>
        <taxon>Actinomycetes</taxon>
        <taxon>Streptosporangiales</taxon>
        <taxon>Thermomonosporaceae</taxon>
        <taxon>Actinomadura</taxon>
    </lineage>
</organism>